<organism evidence="6 7">
    <name type="scientific">Thiohalocapsa halophila</name>
    <dbReference type="NCBI Taxonomy" id="69359"/>
    <lineage>
        <taxon>Bacteria</taxon>
        <taxon>Pseudomonadati</taxon>
        <taxon>Pseudomonadota</taxon>
        <taxon>Gammaproteobacteria</taxon>
        <taxon>Chromatiales</taxon>
        <taxon>Chromatiaceae</taxon>
        <taxon>Thiohalocapsa</taxon>
    </lineage>
</organism>
<dbReference type="PANTHER" id="PTHR30579">
    <property type="entry name" value="TRANSCRIPTIONAL REGULATOR"/>
    <property type="match status" value="1"/>
</dbReference>
<evidence type="ECO:0000256" key="2">
    <source>
        <dbReference type="ARBA" id="ARBA00023015"/>
    </source>
</evidence>
<dbReference type="Pfam" id="PF00126">
    <property type="entry name" value="HTH_1"/>
    <property type="match status" value="1"/>
</dbReference>
<proteinExistence type="inferred from homology"/>
<dbReference type="SUPFAM" id="SSF46785">
    <property type="entry name" value="Winged helix' DNA-binding domain"/>
    <property type="match status" value="1"/>
</dbReference>
<name>A0ABS1CJ87_9GAMM</name>
<feature type="domain" description="HTH lysR-type" evidence="5">
    <location>
        <begin position="19"/>
        <end position="76"/>
    </location>
</feature>
<dbReference type="InterPro" id="IPR000847">
    <property type="entry name" value="LysR_HTH_N"/>
</dbReference>
<comment type="caution">
    <text evidence="6">The sequence shown here is derived from an EMBL/GenBank/DDBJ whole genome shotgun (WGS) entry which is preliminary data.</text>
</comment>
<dbReference type="InterPro" id="IPR036388">
    <property type="entry name" value="WH-like_DNA-bd_sf"/>
</dbReference>
<dbReference type="Gene3D" id="1.10.10.10">
    <property type="entry name" value="Winged helix-like DNA-binding domain superfamily/Winged helix DNA-binding domain"/>
    <property type="match status" value="1"/>
</dbReference>
<accession>A0ABS1CJ87</accession>
<dbReference type="Pfam" id="PF03466">
    <property type="entry name" value="LysR_substrate"/>
    <property type="match status" value="1"/>
</dbReference>
<keyword evidence="7" id="KW-1185">Reference proteome</keyword>
<dbReference type="InterPro" id="IPR036390">
    <property type="entry name" value="WH_DNA-bd_sf"/>
</dbReference>
<evidence type="ECO:0000256" key="3">
    <source>
        <dbReference type="ARBA" id="ARBA00023125"/>
    </source>
</evidence>
<evidence type="ECO:0000256" key="1">
    <source>
        <dbReference type="ARBA" id="ARBA00009437"/>
    </source>
</evidence>
<dbReference type="SUPFAM" id="SSF53850">
    <property type="entry name" value="Periplasmic binding protein-like II"/>
    <property type="match status" value="1"/>
</dbReference>
<dbReference type="Proteomes" id="UP000748752">
    <property type="component" value="Unassembled WGS sequence"/>
</dbReference>
<dbReference type="InterPro" id="IPR050176">
    <property type="entry name" value="LTTR"/>
</dbReference>
<dbReference type="PROSITE" id="PS50931">
    <property type="entry name" value="HTH_LYSR"/>
    <property type="match status" value="1"/>
</dbReference>
<gene>
    <name evidence="6" type="ORF">CKO31_14810</name>
</gene>
<keyword evidence="3" id="KW-0238">DNA-binding</keyword>
<protein>
    <recommendedName>
        <fullName evidence="5">HTH lysR-type domain-containing protein</fullName>
    </recommendedName>
</protein>
<evidence type="ECO:0000259" key="5">
    <source>
        <dbReference type="PROSITE" id="PS50931"/>
    </source>
</evidence>
<dbReference type="PRINTS" id="PR00039">
    <property type="entry name" value="HTHLYSR"/>
</dbReference>
<keyword evidence="4" id="KW-0804">Transcription</keyword>
<evidence type="ECO:0000313" key="7">
    <source>
        <dbReference type="Proteomes" id="UP000748752"/>
    </source>
</evidence>
<comment type="similarity">
    <text evidence="1">Belongs to the LysR transcriptional regulatory family.</text>
</comment>
<sequence length="303" mass="32489">MIFSALAIHDWRTMATPNLSTELLRTFVTVVDLDGFNRAARQLHKTQSTVSQQVRRLEQELGCALFTAQGRKRRLTAAGERFVGHARQLLRMQEAAVAAVADSAIEGELRLGVAQGLSEGPFPELLAQFARTYPRVRLHVHTGFAQDLAAGFERGDYDLTLTVCHVGAAGGGRVLGQAQLRWIGAEAAVATPIWDGASPLPLATFSPPCTFRQVAVDALNAAGIPWRVAYTTTSLPGLMAAVKNGLGVTARTEHALVPGTAVIAPPASLPSLPPVDVVLRHARQTRIGDLLEQLFMETPPRAA</sequence>
<reference evidence="6 7" key="1">
    <citation type="journal article" date="2020" name="Microorganisms">
        <title>Osmotic Adaptation and Compatible Solute Biosynthesis of Phototrophic Bacteria as Revealed from Genome Analyses.</title>
        <authorList>
            <person name="Imhoff J.F."/>
            <person name="Rahn T."/>
            <person name="Kunzel S."/>
            <person name="Keller A."/>
            <person name="Neulinger S.C."/>
        </authorList>
    </citation>
    <scope>NUCLEOTIDE SEQUENCE [LARGE SCALE GENOMIC DNA]</scope>
    <source>
        <strain evidence="6 7">DSM 6210</strain>
    </source>
</reference>
<dbReference type="Gene3D" id="3.40.190.10">
    <property type="entry name" value="Periplasmic binding protein-like II"/>
    <property type="match status" value="2"/>
</dbReference>
<dbReference type="InterPro" id="IPR005119">
    <property type="entry name" value="LysR_subst-bd"/>
</dbReference>
<keyword evidence="2" id="KW-0805">Transcription regulation</keyword>
<dbReference type="EMBL" id="NRRV01000036">
    <property type="protein sequence ID" value="MBK1631983.1"/>
    <property type="molecule type" value="Genomic_DNA"/>
</dbReference>
<evidence type="ECO:0000313" key="6">
    <source>
        <dbReference type="EMBL" id="MBK1631983.1"/>
    </source>
</evidence>
<evidence type="ECO:0000256" key="4">
    <source>
        <dbReference type="ARBA" id="ARBA00023163"/>
    </source>
</evidence>
<dbReference type="PANTHER" id="PTHR30579:SF7">
    <property type="entry name" value="HTH-TYPE TRANSCRIPTIONAL REGULATOR LRHA-RELATED"/>
    <property type="match status" value="1"/>
</dbReference>